<feature type="transmembrane region" description="Helical" evidence="1">
    <location>
        <begin position="76"/>
        <end position="96"/>
    </location>
</feature>
<organism evidence="2 3">
    <name type="scientific">Maribellus comscasis</name>
    <dbReference type="NCBI Taxonomy" id="2681766"/>
    <lineage>
        <taxon>Bacteria</taxon>
        <taxon>Pseudomonadati</taxon>
        <taxon>Bacteroidota</taxon>
        <taxon>Bacteroidia</taxon>
        <taxon>Marinilabiliales</taxon>
        <taxon>Prolixibacteraceae</taxon>
        <taxon>Maribellus</taxon>
    </lineage>
</organism>
<dbReference type="EMBL" id="CP046401">
    <property type="protein sequence ID" value="QGY46119.1"/>
    <property type="molecule type" value="Genomic_DNA"/>
</dbReference>
<protein>
    <submittedName>
        <fullName evidence="2">Uncharacterized protein</fullName>
    </submittedName>
</protein>
<feature type="transmembrane region" description="Helical" evidence="1">
    <location>
        <begin position="102"/>
        <end position="124"/>
    </location>
</feature>
<keyword evidence="1" id="KW-1133">Transmembrane helix</keyword>
<reference evidence="2 3" key="1">
    <citation type="submission" date="2019-11" db="EMBL/GenBank/DDBJ databases">
        <authorList>
            <person name="Zheng R.K."/>
            <person name="Sun C.M."/>
        </authorList>
    </citation>
    <scope>NUCLEOTIDE SEQUENCE [LARGE SCALE GENOMIC DNA]</scope>
    <source>
        <strain evidence="2 3">WC007</strain>
    </source>
</reference>
<dbReference type="AlphaFoldDB" id="A0A6I6JXP2"/>
<keyword evidence="1" id="KW-0472">Membrane</keyword>
<accession>A0A6I6JXP2</accession>
<feature type="transmembrane region" description="Helical" evidence="1">
    <location>
        <begin position="12"/>
        <end position="31"/>
    </location>
</feature>
<dbReference type="Proteomes" id="UP000428260">
    <property type="component" value="Chromosome"/>
</dbReference>
<sequence>MFKKREYTLEKLSIIFQVMLSIACFSFVWWFEISSSKAHIESVNELRNSLVVIAVVWLFLLSLFKSGKIDQSISYFPLIVAYMKPVLTGVLSLYIFNIFFGYSALGVKNLVIFGTFNLFVLITYKKSFFTVMRFFTKKRDYNVRRLLIVADEGSSEYIEKIIRAKD</sequence>
<evidence type="ECO:0000256" key="1">
    <source>
        <dbReference type="SAM" id="Phobius"/>
    </source>
</evidence>
<feature type="transmembrane region" description="Helical" evidence="1">
    <location>
        <begin position="46"/>
        <end position="64"/>
    </location>
</feature>
<evidence type="ECO:0000313" key="3">
    <source>
        <dbReference type="Proteomes" id="UP000428260"/>
    </source>
</evidence>
<proteinExistence type="predicted"/>
<name>A0A6I6JXP2_9BACT</name>
<dbReference type="RefSeq" id="WP_158869257.1">
    <property type="nucleotide sequence ID" value="NZ_CP046401.1"/>
</dbReference>
<dbReference type="KEGG" id="mcos:GM418_21340"/>
<dbReference type="PROSITE" id="PS51257">
    <property type="entry name" value="PROKAR_LIPOPROTEIN"/>
    <property type="match status" value="1"/>
</dbReference>
<gene>
    <name evidence="2" type="ORF">GM418_21340</name>
</gene>
<keyword evidence="3" id="KW-1185">Reference proteome</keyword>
<evidence type="ECO:0000313" key="2">
    <source>
        <dbReference type="EMBL" id="QGY46119.1"/>
    </source>
</evidence>
<keyword evidence="1" id="KW-0812">Transmembrane</keyword>